<proteinExistence type="predicted"/>
<name>B3ECX7_CHLL2</name>
<sequence>MRRQLFIKIKPLRFLRRLADPTITCRLCMGWLWLLTLFTDAPEPERADDIKPPFVKAKRKKLYFNQ</sequence>
<evidence type="ECO:0000313" key="2">
    <source>
        <dbReference type="Proteomes" id="UP000008841"/>
    </source>
</evidence>
<dbReference type="AlphaFoldDB" id="B3ECX7"/>
<organism evidence="1 2">
    <name type="scientific">Chlorobium limicola (strain DSM 245 / NBRC 103803 / 6330)</name>
    <dbReference type="NCBI Taxonomy" id="290315"/>
    <lineage>
        <taxon>Bacteria</taxon>
        <taxon>Pseudomonadati</taxon>
        <taxon>Chlorobiota</taxon>
        <taxon>Chlorobiia</taxon>
        <taxon>Chlorobiales</taxon>
        <taxon>Chlorobiaceae</taxon>
        <taxon>Chlorobium/Pelodictyon group</taxon>
        <taxon>Chlorobium</taxon>
    </lineage>
</organism>
<dbReference type="EMBL" id="CP001097">
    <property type="protein sequence ID" value="ACD90402.1"/>
    <property type="molecule type" value="Genomic_DNA"/>
</dbReference>
<dbReference type="HOGENOM" id="CLU_2823251_0_0_10"/>
<protein>
    <submittedName>
        <fullName evidence="1">Uncharacterized protein</fullName>
    </submittedName>
</protein>
<gene>
    <name evidence="1" type="ordered locus">Clim_1340</name>
</gene>
<accession>B3ECX7</accession>
<evidence type="ECO:0000313" key="1">
    <source>
        <dbReference type="EMBL" id="ACD90402.1"/>
    </source>
</evidence>
<reference evidence="1 2" key="1">
    <citation type="submission" date="2008-05" db="EMBL/GenBank/DDBJ databases">
        <title>Complete sequence of Chlorobium limicola DSM 245.</title>
        <authorList>
            <consortium name="US DOE Joint Genome Institute"/>
            <person name="Lucas S."/>
            <person name="Copeland A."/>
            <person name="Lapidus A."/>
            <person name="Glavina del Rio T."/>
            <person name="Dalin E."/>
            <person name="Tice H."/>
            <person name="Bruce D."/>
            <person name="Goodwin L."/>
            <person name="Pitluck S."/>
            <person name="Schmutz J."/>
            <person name="Larimer F."/>
            <person name="Land M."/>
            <person name="Hauser L."/>
            <person name="Kyrpides N."/>
            <person name="Ovchinnikova G."/>
            <person name="Zhao F."/>
            <person name="Li T."/>
            <person name="Liu Z."/>
            <person name="Overmann J."/>
            <person name="Bryant D.A."/>
            <person name="Richardson P."/>
        </authorList>
    </citation>
    <scope>NUCLEOTIDE SEQUENCE [LARGE SCALE GENOMIC DNA]</scope>
    <source>
        <strain evidence="2">DSM 245 / NBRC 103803 / 6330</strain>
    </source>
</reference>
<dbReference type="KEGG" id="cli:Clim_1340"/>
<dbReference type="STRING" id="290315.Clim_1340"/>
<dbReference type="Proteomes" id="UP000008841">
    <property type="component" value="Chromosome"/>
</dbReference>